<reference evidence="1 2" key="2">
    <citation type="journal article" date="2010" name="Stand. Genomic Sci.">
        <title>Complete genome sequence of Chitinophaga pinensis type strain (UQM 2034).</title>
        <authorList>
            <person name="Glavina Del Rio T."/>
            <person name="Abt B."/>
            <person name="Spring S."/>
            <person name="Lapidus A."/>
            <person name="Nolan M."/>
            <person name="Tice H."/>
            <person name="Copeland A."/>
            <person name="Cheng J.F."/>
            <person name="Chen F."/>
            <person name="Bruce D."/>
            <person name="Goodwin L."/>
            <person name="Pitluck S."/>
            <person name="Ivanova N."/>
            <person name="Mavromatis K."/>
            <person name="Mikhailova N."/>
            <person name="Pati A."/>
            <person name="Chen A."/>
            <person name="Palaniappan K."/>
            <person name="Land M."/>
            <person name="Hauser L."/>
            <person name="Chang Y.J."/>
            <person name="Jeffries C.D."/>
            <person name="Chain P."/>
            <person name="Saunders E."/>
            <person name="Detter J.C."/>
            <person name="Brettin T."/>
            <person name="Rohde M."/>
            <person name="Goker M."/>
            <person name="Bristow J."/>
            <person name="Eisen J.A."/>
            <person name="Markowitz V."/>
            <person name="Hugenholtz P."/>
            <person name="Kyrpides N.C."/>
            <person name="Klenk H.P."/>
            <person name="Lucas S."/>
        </authorList>
    </citation>
    <scope>NUCLEOTIDE SEQUENCE [LARGE SCALE GENOMIC DNA]</scope>
    <source>
        <strain evidence="2">ATCC 43595 / DSM 2588 / LMG 13176 / NBRC 15968 / NCIMB 11800 / UQM 2034</strain>
    </source>
</reference>
<sequence length="461" mass="52129">MYQFMHIQWHPQLLALILLITGCKNTKPEYVRKYTLLFEPALLHAIVADAPSRPDPYPLFRIREKMRTGYIDREGNPVIPPAFVAAGDFSEGLAAARAGGYYGYIDKTGQFVIPPRYDFATEFSDNTGLVYKDGLPIFIDRKGNKLFEHPFLQAGPFTKGLALITTASHKPGVINKKGVLVIDTIYHSIYPFRNNLTIAGDQDGNKMVLLDTAGKRITPPTGIHNANALKEYYEKLPVTETTKGQRIDGNYLVDMGNGITLNVQHGDVFYMDERKYVLWQFAKSVDFPHDYDIDYKATGYYLIKEDPKPVYHCKQPLPPGEFSLTVIPDIRETEHGFFNGNGYCTILANRSGQAITFEKYGSALLMRMQAKTNTGEWRDIEEISSDCANGLDNMTLRSGHYLHMVSPAYSGPVKTKLRLQFAYVSYGEPHTIYSNEFNGSINPGQLWRSERNFHSTDYLLP</sequence>
<dbReference type="SUPFAM" id="SSF69360">
    <property type="entry name" value="Cell wall binding repeat"/>
    <property type="match status" value="1"/>
</dbReference>
<protein>
    <submittedName>
        <fullName evidence="1">KWG Leptospira repeat protein</fullName>
    </submittedName>
</protein>
<proteinExistence type="predicted"/>
<dbReference type="EMBL" id="CP001699">
    <property type="protein sequence ID" value="ACU64542.1"/>
    <property type="molecule type" value="Genomic_DNA"/>
</dbReference>
<dbReference type="PANTHER" id="PTHR37841">
    <property type="entry name" value="GLR2918 PROTEIN"/>
    <property type="match status" value="1"/>
</dbReference>
<dbReference type="Proteomes" id="UP000002215">
    <property type="component" value="Chromosome"/>
</dbReference>
<accession>A0A979GC18</accession>
<dbReference type="PANTHER" id="PTHR37841:SF1">
    <property type="entry name" value="DUF3298 DOMAIN-CONTAINING PROTEIN"/>
    <property type="match status" value="1"/>
</dbReference>
<reference evidence="2" key="1">
    <citation type="submission" date="2009-08" db="EMBL/GenBank/DDBJ databases">
        <title>The complete genome of Chitinophaga pinensis DSM 2588.</title>
        <authorList>
            <consortium name="US DOE Joint Genome Institute (JGI-PGF)"/>
            <person name="Lucas S."/>
            <person name="Copeland A."/>
            <person name="Lapidus A."/>
            <person name="Glavina del Rio T."/>
            <person name="Dalin E."/>
            <person name="Tice H."/>
            <person name="Bruce D."/>
            <person name="Goodwin L."/>
            <person name="Pitluck S."/>
            <person name="Kyrpides N."/>
            <person name="Mavromatis K."/>
            <person name="Ivanova N."/>
            <person name="Mikhailova N."/>
            <person name="Sims D."/>
            <person name="Meinche L."/>
            <person name="Brettin T."/>
            <person name="Detter J.C."/>
            <person name="Han C."/>
            <person name="Larimer F."/>
            <person name="Land M."/>
            <person name="Hauser L."/>
            <person name="Markowitz V."/>
            <person name="Cheng J.-F."/>
            <person name="Hugenholtz P."/>
            <person name="Woyke T."/>
            <person name="Wu D."/>
            <person name="Spring S."/>
            <person name="Klenk H.-P."/>
            <person name="Eisen J.A."/>
        </authorList>
    </citation>
    <scope>NUCLEOTIDE SEQUENCE [LARGE SCALE GENOMIC DNA]</scope>
    <source>
        <strain evidence="2">ATCC 43595 / DSM 2588 / LMG 13176 / NBRC 15968 / NCIMB 11800 / UQM 2034</strain>
    </source>
</reference>
<evidence type="ECO:0000313" key="1">
    <source>
        <dbReference type="EMBL" id="ACU64542.1"/>
    </source>
</evidence>
<dbReference type="AlphaFoldDB" id="A0A979GC18"/>
<dbReference type="OrthoDB" id="679755at2"/>
<dbReference type="Pfam" id="PF14903">
    <property type="entry name" value="WG_beta_rep"/>
    <property type="match status" value="2"/>
</dbReference>
<organism evidence="1 2">
    <name type="scientific">Chitinophaga pinensis (strain ATCC 43595 / DSM 2588 / LMG 13176 / NBRC 15968 / NCIMB 11800 / UQM 2034)</name>
    <dbReference type="NCBI Taxonomy" id="485918"/>
    <lineage>
        <taxon>Bacteria</taxon>
        <taxon>Pseudomonadati</taxon>
        <taxon>Bacteroidota</taxon>
        <taxon>Chitinophagia</taxon>
        <taxon>Chitinophagales</taxon>
        <taxon>Chitinophagaceae</taxon>
        <taxon>Chitinophaga</taxon>
    </lineage>
</organism>
<dbReference type="InterPro" id="IPR032774">
    <property type="entry name" value="WG_beta_rep"/>
</dbReference>
<name>A0A979GC18_CHIPD</name>
<gene>
    <name evidence="1" type="ordered locus">Cpin_7141</name>
</gene>
<evidence type="ECO:0000313" key="2">
    <source>
        <dbReference type="Proteomes" id="UP000002215"/>
    </source>
</evidence>
<dbReference type="KEGG" id="cpi:Cpin_7141"/>